<evidence type="ECO:0000313" key="9">
    <source>
        <dbReference type="Proteomes" id="UP000469452"/>
    </source>
</evidence>
<dbReference type="GO" id="GO:0004519">
    <property type="term" value="F:endonuclease activity"/>
    <property type="evidence" value="ECO:0007669"/>
    <property type="project" value="UniProtKB-KW"/>
</dbReference>
<dbReference type="Gene3D" id="3.10.20.370">
    <property type="match status" value="1"/>
</dbReference>
<keyword evidence="3" id="KW-0540">Nuclease</keyword>
<evidence type="ECO:0000256" key="6">
    <source>
        <dbReference type="ARBA" id="ARBA00022918"/>
    </source>
</evidence>
<dbReference type="PANTHER" id="PTHR34072:SF52">
    <property type="entry name" value="RIBONUCLEASE H"/>
    <property type="match status" value="1"/>
</dbReference>
<dbReference type="PANTHER" id="PTHR34072">
    <property type="entry name" value="ENZYMATIC POLYPROTEIN-RELATED"/>
    <property type="match status" value="1"/>
</dbReference>
<proteinExistence type="predicted"/>
<dbReference type="CDD" id="cd09274">
    <property type="entry name" value="RNase_HI_RT_Ty3"/>
    <property type="match status" value="1"/>
</dbReference>
<evidence type="ECO:0000256" key="2">
    <source>
        <dbReference type="ARBA" id="ARBA00022695"/>
    </source>
</evidence>
<dbReference type="EMBL" id="VJMI01017672">
    <property type="protein sequence ID" value="KAF0712903.1"/>
    <property type="molecule type" value="Genomic_DNA"/>
</dbReference>
<dbReference type="FunFam" id="3.10.20.370:FF:000001">
    <property type="entry name" value="Retrovirus-related Pol polyprotein from transposon 17.6-like protein"/>
    <property type="match status" value="1"/>
</dbReference>
<name>A0A6A4ZF39_APHAT</name>
<dbReference type="InterPro" id="IPR041373">
    <property type="entry name" value="RT_RNaseH"/>
</dbReference>
<dbReference type="GO" id="GO:0003964">
    <property type="term" value="F:RNA-directed DNA polymerase activity"/>
    <property type="evidence" value="ECO:0007669"/>
    <property type="project" value="UniProtKB-KW"/>
</dbReference>
<protein>
    <recommendedName>
        <fullName evidence="7">Reverse transcriptase RNase H-like domain-containing protein</fullName>
    </recommendedName>
</protein>
<gene>
    <name evidence="8" type="ORF">AaE_011925</name>
</gene>
<dbReference type="SUPFAM" id="SSF56672">
    <property type="entry name" value="DNA/RNA polymerases"/>
    <property type="match status" value="1"/>
</dbReference>
<dbReference type="Pfam" id="PF17917">
    <property type="entry name" value="RT_RNaseH"/>
    <property type="match status" value="1"/>
</dbReference>
<comment type="caution">
    <text evidence="8">The sequence shown here is derived from an EMBL/GenBank/DDBJ whole genome shotgun (WGS) entry which is preliminary data.</text>
</comment>
<dbReference type="AlphaFoldDB" id="A0A6A4ZF39"/>
<keyword evidence="2" id="KW-0548">Nucleotidyltransferase</keyword>
<feature type="domain" description="Reverse transcriptase RNase H-like" evidence="7">
    <location>
        <begin position="2"/>
        <end position="81"/>
    </location>
</feature>
<dbReference type="InterPro" id="IPR043502">
    <property type="entry name" value="DNA/RNA_pol_sf"/>
</dbReference>
<sequence length="213" mass="24790">MITTDASGYCCGAVLSQLDANEEDRPVAFLSKKLSDTECNWPSHEKELYAIKLAIAKWRHYVYGSHFDVFTDNATTSDFFSSFDFTLHHRPGKTNVVADALSRPPRNIMQASTCAVHECDTTCYERYRCVNRWKDRVHDIKCLNIRTLELMMNLPSRWEEVDAPNFEVEVPHQLVINHAEKFSYSSIKMDDNFKQRFVRAYAKTKDFENEDKL</sequence>
<keyword evidence="1" id="KW-0808">Transferase</keyword>
<dbReference type="GO" id="GO:0016787">
    <property type="term" value="F:hydrolase activity"/>
    <property type="evidence" value="ECO:0007669"/>
    <property type="project" value="UniProtKB-KW"/>
</dbReference>
<keyword evidence="5" id="KW-0378">Hydrolase</keyword>
<dbReference type="VEuPathDB" id="FungiDB:H257_16304"/>
<evidence type="ECO:0000256" key="3">
    <source>
        <dbReference type="ARBA" id="ARBA00022722"/>
    </source>
</evidence>
<dbReference type="Proteomes" id="UP000469452">
    <property type="component" value="Unassembled WGS sequence"/>
</dbReference>
<evidence type="ECO:0000256" key="1">
    <source>
        <dbReference type="ARBA" id="ARBA00022679"/>
    </source>
</evidence>
<accession>A0A6A4ZF39</accession>
<evidence type="ECO:0000313" key="8">
    <source>
        <dbReference type="EMBL" id="KAF0712903.1"/>
    </source>
</evidence>
<reference evidence="8 9" key="1">
    <citation type="submission" date="2019-06" db="EMBL/GenBank/DDBJ databases">
        <title>Genomics analysis of Aphanomyces spp. identifies a new class of oomycete effector associated with host adaptation.</title>
        <authorList>
            <person name="Gaulin E."/>
        </authorList>
    </citation>
    <scope>NUCLEOTIDE SEQUENCE [LARGE SCALE GENOMIC DNA]</scope>
    <source>
        <strain evidence="8 9">E</strain>
    </source>
</reference>
<evidence type="ECO:0000256" key="5">
    <source>
        <dbReference type="ARBA" id="ARBA00022801"/>
    </source>
</evidence>
<evidence type="ECO:0000256" key="4">
    <source>
        <dbReference type="ARBA" id="ARBA00022759"/>
    </source>
</evidence>
<keyword evidence="4" id="KW-0255">Endonuclease</keyword>
<organism evidence="8 9">
    <name type="scientific">Aphanomyces astaci</name>
    <name type="common">Crayfish plague agent</name>
    <dbReference type="NCBI Taxonomy" id="112090"/>
    <lineage>
        <taxon>Eukaryota</taxon>
        <taxon>Sar</taxon>
        <taxon>Stramenopiles</taxon>
        <taxon>Oomycota</taxon>
        <taxon>Saprolegniomycetes</taxon>
        <taxon>Saprolegniales</taxon>
        <taxon>Verrucalvaceae</taxon>
        <taxon>Aphanomyces</taxon>
    </lineage>
</organism>
<evidence type="ECO:0000259" key="7">
    <source>
        <dbReference type="Pfam" id="PF17917"/>
    </source>
</evidence>
<keyword evidence="6" id="KW-0695">RNA-directed DNA polymerase</keyword>